<name>A0A915KZM3_ROMCU</name>
<keyword evidence="2" id="KW-1185">Reference proteome</keyword>
<protein>
    <submittedName>
        <fullName evidence="3">Uncharacterized protein</fullName>
    </submittedName>
</protein>
<feature type="compositionally biased region" description="Low complexity" evidence="1">
    <location>
        <begin position="10"/>
        <end position="25"/>
    </location>
</feature>
<evidence type="ECO:0000313" key="3">
    <source>
        <dbReference type="WBParaSite" id="nRc.2.0.1.t43630-RA"/>
    </source>
</evidence>
<evidence type="ECO:0000256" key="1">
    <source>
        <dbReference type="SAM" id="MobiDB-lite"/>
    </source>
</evidence>
<organism evidence="2 3">
    <name type="scientific">Romanomermis culicivorax</name>
    <name type="common">Nematode worm</name>
    <dbReference type="NCBI Taxonomy" id="13658"/>
    <lineage>
        <taxon>Eukaryota</taxon>
        <taxon>Metazoa</taxon>
        <taxon>Ecdysozoa</taxon>
        <taxon>Nematoda</taxon>
        <taxon>Enoplea</taxon>
        <taxon>Dorylaimia</taxon>
        <taxon>Mermithida</taxon>
        <taxon>Mermithoidea</taxon>
        <taxon>Mermithidae</taxon>
        <taxon>Romanomermis</taxon>
    </lineage>
</organism>
<reference evidence="3" key="1">
    <citation type="submission" date="2022-11" db="UniProtKB">
        <authorList>
            <consortium name="WormBaseParasite"/>
        </authorList>
    </citation>
    <scope>IDENTIFICATION</scope>
</reference>
<dbReference type="WBParaSite" id="nRc.2.0.1.t43630-RA">
    <property type="protein sequence ID" value="nRc.2.0.1.t43630-RA"/>
    <property type="gene ID" value="nRc.2.0.1.g43630"/>
</dbReference>
<dbReference type="AlphaFoldDB" id="A0A915KZM3"/>
<accession>A0A915KZM3</accession>
<evidence type="ECO:0000313" key="2">
    <source>
        <dbReference type="Proteomes" id="UP000887565"/>
    </source>
</evidence>
<feature type="region of interest" description="Disordered" evidence="1">
    <location>
        <begin position="1"/>
        <end position="54"/>
    </location>
</feature>
<dbReference type="Proteomes" id="UP000887565">
    <property type="component" value="Unplaced"/>
</dbReference>
<sequence length="341" mass="38208">MGKRSERRSSLASQSQPSSCSRASLKSLVNSAVSRGDPALDSKHSSGISDLSRSRQHDAKRNCLWPPKRYDRLHQLHQSVLECAFPLIALLNNAENGQLINDFSIKAVHHSLRHLSLVLQDLSYEKRYLVTKCLGSEPTLLPDIRSSVVPGNEPIACIMDTASKLVPPPLFGSALLKDLKDLFQGDKSLRDAVRLLNDRLLAPTELGIKFDENLIFRFMKDVTSEIPPKSRHISTWDLAQVLSYLDSLHLHEKSNFKSLTFKTKSKVVAKCIKPVVNVRSISLDVRGYLRFDLVYVALDPTSHTFLVVTKHICLDQKIYSFSCQHCIHPTDATPGGFIKDN</sequence>
<proteinExistence type="predicted"/>